<dbReference type="Proteomes" id="UP000245206">
    <property type="component" value="Unassembled WGS sequence"/>
</dbReference>
<dbReference type="Gene3D" id="3.20.20.70">
    <property type="entry name" value="Aldolase class I"/>
    <property type="match status" value="1"/>
</dbReference>
<dbReference type="InterPro" id="IPR057736">
    <property type="entry name" value="SAF_PseI/NeuA/NeuB"/>
</dbReference>
<dbReference type="PANTHER" id="PTHR42966:SF1">
    <property type="entry name" value="SIALIC ACID SYNTHASE"/>
    <property type="match status" value="1"/>
</dbReference>
<dbReference type="CDD" id="cd11615">
    <property type="entry name" value="SAF_NeuB_like"/>
    <property type="match status" value="1"/>
</dbReference>
<dbReference type="InterPro" id="IPR020007">
    <property type="entry name" value="NeuB/NeuA"/>
</dbReference>
<proteinExistence type="predicted"/>
<organism evidence="2 3">
    <name type="scientific">Leptospira ellinghausenii</name>
    <dbReference type="NCBI Taxonomy" id="1917822"/>
    <lineage>
        <taxon>Bacteria</taxon>
        <taxon>Pseudomonadati</taxon>
        <taxon>Spirochaetota</taxon>
        <taxon>Spirochaetia</taxon>
        <taxon>Leptospirales</taxon>
        <taxon>Leptospiraceae</taxon>
        <taxon>Leptospira</taxon>
    </lineage>
</organism>
<gene>
    <name evidence="2" type="primary">neuB</name>
    <name evidence="2" type="ORF">LPTSP2_06060</name>
</gene>
<dbReference type="SUPFAM" id="SSF51569">
    <property type="entry name" value="Aldolase"/>
    <property type="match status" value="1"/>
</dbReference>
<dbReference type="Pfam" id="PF03102">
    <property type="entry name" value="NeuB"/>
    <property type="match status" value="1"/>
</dbReference>
<keyword evidence="3" id="KW-1185">Reference proteome</keyword>
<evidence type="ECO:0000313" key="2">
    <source>
        <dbReference type="EMBL" id="GBF41334.1"/>
    </source>
</evidence>
<dbReference type="Pfam" id="PF08666">
    <property type="entry name" value="SAF"/>
    <property type="match status" value="1"/>
</dbReference>
<dbReference type="InterPro" id="IPR006190">
    <property type="entry name" value="SAF_AFP_Neu5Ac"/>
</dbReference>
<dbReference type="AlphaFoldDB" id="A0A2P2D9M8"/>
<dbReference type="InterPro" id="IPR051690">
    <property type="entry name" value="PseI-like"/>
</dbReference>
<dbReference type="InterPro" id="IPR013132">
    <property type="entry name" value="PseI/NeuA/B-like_N"/>
</dbReference>
<protein>
    <submittedName>
        <fullName evidence="2">N-acetylneuraminate synthase</fullName>
    </submittedName>
</protein>
<dbReference type="InterPro" id="IPR036732">
    <property type="entry name" value="AFP_Neu5c_C_sf"/>
</dbReference>
<dbReference type="EMBL" id="BFAZ01000003">
    <property type="protein sequence ID" value="GBF41334.1"/>
    <property type="molecule type" value="Genomic_DNA"/>
</dbReference>
<dbReference type="NCBIfam" id="TIGR03569">
    <property type="entry name" value="NeuB_NnaB"/>
    <property type="match status" value="1"/>
</dbReference>
<reference evidence="3" key="1">
    <citation type="journal article" date="2019" name="Microbiol. Immunol.">
        <title>Molecular and phenotypic characterization of Leptospira johnsonii sp. nov., Leptospira ellinghausenii sp. nov. and Leptospira ryugenii sp. nov. isolated from soil and water in Japan.</title>
        <authorList>
            <person name="Masuzawa T."/>
            <person name="Saito M."/>
            <person name="Nakao R."/>
            <person name="Nikaido Y."/>
            <person name="Matsumoto M."/>
            <person name="Ogawa M."/>
            <person name="Yokoyama M."/>
            <person name="Hidaka Y."/>
            <person name="Tomita J."/>
            <person name="Sakakibara K."/>
            <person name="Suzuki K."/>
            <person name="Yasuda S."/>
            <person name="Sato H."/>
            <person name="Yamaguchi M."/>
            <person name="Yoshida S.I."/>
            <person name="Koizumi N."/>
            <person name="Kawamura Y."/>
        </authorList>
    </citation>
    <scope>NUCLEOTIDE SEQUENCE [LARGE SCALE GENOMIC DNA]</scope>
    <source>
        <strain evidence="3">E18</strain>
    </source>
</reference>
<dbReference type="InterPro" id="IPR013785">
    <property type="entry name" value="Aldolase_TIM"/>
</dbReference>
<name>A0A2P2D9M8_9LEPT</name>
<dbReference type="RefSeq" id="WP_108958553.1">
    <property type="nucleotide sequence ID" value="NZ_BFAZ01000003.1"/>
</dbReference>
<dbReference type="PROSITE" id="PS50844">
    <property type="entry name" value="AFP_LIKE"/>
    <property type="match status" value="1"/>
</dbReference>
<dbReference type="GO" id="GO:0016051">
    <property type="term" value="P:carbohydrate biosynthetic process"/>
    <property type="evidence" value="ECO:0007669"/>
    <property type="project" value="InterPro"/>
</dbReference>
<sequence>MKQKTIIIAEAGVNHNGDLKIAEELIQVAAKAGADFVKFQTFQSNSISSKLAGRAEYQKANMKEDGSQISMLKKLELNFEMHQHLIQVCKQNKIQFLSTAFDLPSIELLIQLGIDLWKIPSGEITNYPYLKKIGSLKGEVILSTGMSNLGEIEAALSVLENAGTKRENITVLHCTTEYPAPMNEVNLRAMLSIQNAFGVKVGYSDHTVGVEISLAAVALGAIMIEKHFTLDRNLPGPDHKASLEPNELNALVSGIRNIEIALGDGVKKPFPSEIRNMTIARKSLIAKENIRKGEIFTEQNITTKRPGNGISPMRWDEVMGKTASKDFLEDELIEI</sequence>
<dbReference type="Gene3D" id="3.90.1210.10">
    <property type="entry name" value="Antifreeze-like/N-acetylneuraminic acid synthase C-terminal domain"/>
    <property type="match status" value="1"/>
</dbReference>
<dbReference type="GO" id="GO:0047444">
    <property type="term" value="F:N-acylneuraminate-9-phosphate synthase activity"/>
    <property type="evidence" value="ECO:0007669"/>
    <property type="project" value="TreeGrafter"/>
</dbReference>
<dbReference type="OrthoDB" id="9814210at2"/>
<dbReference type="InterPro" id="IPR013974">
    <property type="entry name" value="SAF"/>
</dbReference>
<comment type="caution">
    <text evidence="2">The sequence shown here is derived from an EMBL/GenBank/DDBJ whole genome shotgun (WGS) entry which is preliminary data.</text>
</comment>
<dbReference type="SUPFAM" id="SSF51269">
    <property type="entry name" value="AFP III-like domain"/>
    <property type="match status" value="1"/>
</dbReference>
<dbReference type="PANTHER" id="PTHR42966">
    <property type="entry name" value="N-ACETYLNEURAMINATE SYNTHASE"/>
    <property type="match status" value="1"/>
</dbReference>
<feature type="domain" description="AFP-like" evidence="1">
    <location>
        <begin position="283"/>
        <end position="335"/>
    </location>
</feature>
<evidence type="ECO:0000313" key="3">
    <source>
        <dbReference type="Proteomes" id="UP000245206"/>
    </source>
</evidence>
<evidence type="ECO:0000259" key="1">
    <source>
        <dbReference type="PROSITE" id="PS50844"/>
    </source>
</evidence>
<accession>A0A2P2D9M8</accession>